<keyword evidence="1" id="KW-0175">Coiled coil</keyword>
<evidence type="ECO:0008006" key="4">
    <source>
        <dbReference type="Google" id="ProtNLM"/>
    </source>
</evidence>
<proteinExistence type="predicted"/>
<dbReference type="Gene3D" id="1.10.1660.10">
    <property type="match status" value="1"/>
</dbReference>
<protein>
    <recommendedName>
        <fullName evidence="4">MerR family transcriptional regulator</fullName>
    </recommendedName>
</protein>
<dbReference type="OrthoDB" id="1494789at2"/>
<sequence length="97" mass="11753">MEIKYIKISDYCNNTQIERTFISDLQEEGILALHQIDEEDFIEEEHLKELEKYIRWHYDLGINLAGIDAMRHMLDKMQLMEREIQSLKSSLRFFDKD</sequence>
<dbReference type="Proteomes" id="UP000287701">
    <property type="component" value="Chromosome"/>
</dbReference>
<accession>A0A3R5WZ81</accession>
<reference evidence="2 3" key="1">
    <citation type="submission" date="2019-01" db="EMBL/GenBank/DDBJ databases">
        <title>Whole Genome of Ornithobacterium rhinotracheale FARPER-174b.</title>
        <authorList>
            <person name="Tataje-Lavanda L.A."/>
            <person name="Montalvan A."/>
            <person name="Montesinos R."/>
            <person name="Zimic M."/>
            <person name="Fernandez-Sanchez M."/>
            <person name="Fernandez-Diaz M."/>
        </authorList>
    </citation>
    <scope>NUCLEOTIDE SEQUENCE [LARGE SCALE GENOMIC DNA]</scope>
    <source>
        <strain evidence="2 3">FARPER-174b</strain>
    </source>
</reference>
<dbReference type="EMBL" id="CP035107">
    <property type="protein sequence ID" value="QAR30562.1"/>
    <property type="molecule type" value="Genomic_DNA"/>
</dbReference>
<evidence type="ECO:0000256" key="1">
    <source>
        <dbReference type="SAM" id="Coils"/>
    </source>
</evidence>
<feature type="coiled-coil region" evidence="1">
    <location>
        <begin position="70"/>
        <end position="97"/>
    </location>
</feature>
<organism evidence="2 3">
    <name type="scientific">Ornithobacterium rhinotracheale</name>
    <dbReference type="NCBI Taxonomy" id="28251"/>
    <lineage>
        <taxon>Bacteria</taxon>
        <taxon>Pseudomonadati</taxon>
        <taxon>Bacteroidota</taxon>
        <taxon>Flavobacteriia</taxon>
        <taxon>Flavobacteriales</taxon>
        <taxon>Weeksellaceae</taxon>
        <taxon>Ornithobacterium</taxon>
    </lineage>
</organism>
<dbReference type="Pfam" id="PF13591">
    <property type="entry name" value="MerR_2"/>
    <property type="match status" value="1"/>
</dbReference>
<dbReference type="RefSeq" id="WP_128501048.1">
    <property type="nucleotide sequence ID" value="NZ_CP035107.1"/>
</dbReference>
<name>A0A3R5WZ81_ORNRH</name>
<evidence type="ECO:0000313" key="2">
    <source>
        <dbReference type="EMBL" id="QAR30562.1"/>
    </source>
</evidence>
<evidence type="ECO:0000313" key="3">
    <source>
        <dbReference type="Proteomes" id="UP000287701"/>
    </source>
</evidence>
<gene>
    <name evidence="2" type="ORF">EQP59_03950</name>
</gene>
<dbReference type="AlphaFoldDB" id="A0A3R5WZ81"/>